<feature type="binding site" evidence="14">
    <location>
        <position position="219"/>
    </location>
    <ligand>
        <name>[2Fe-2S] cluster</name>
        <dbReference type="ChEBI" id="CHEBI:190135"/>
    </ligand>
</feature>
<evidence type="ECO:0000256" key="15">
    <source>
        <dbReference type="RuleBase" id="RU000489"/>
    </source>
</evidence>
<proteinExistence type="inferred from homology"/>
<feature type="compositionally biased region" description="Low complexity" evidence="16">
    <location>
        <begin position="624"/>
        <end position="641"/>
    </location>
</feature>
<evidence type="ECO:0000256" key="6">
    <source>
        <dbReference type="ARBA" id="ARBA00022714"/>
    </source>
</evidence>
<comment type="cofactor">
    <cofactor evidence="14">
        <name>[2Fe-2S] cluster</name>
        <dbReference type="ChEBI" id="CHEBI:190135"/>
    </cofactor>
</comment>
<dbReference type="Pfam" id="PF01607">
    <property type="entry name" value="CBM_14"/>
    <property type="match status" value="1"/>
</dbReference>
<dbReference type="InterPro" id="IPR029063">
    <property type="entry name" value="SAM-dependent_MTases_sf"/>
</dbReference>
<keyword evidence="20" id="KW-1185">Reference proteome</keyword>
<dbReference type="InterPro" id="IPR046408">
    <property type="entry name" value="CIAPIN1"/>
</dbReference>
<dbReference type="GO" id="GO:0051539">
    <property type="term" value="F:4 iron, 4 sulfur cluster binding"/>
    <property type="evidence" value="ECO:0007669"/>
    <property type="project" value="UniProtKB-KW"/>
</dbReference>
<dbReference type="EMBL" id="CAJNOR010000246">
    <property type="protein sequence ID" value="CAF0854222.1"/>
    <property type="molecule type" value="Genomic_DNA"/>
</dbReference>
<dbReference type="SUPFAM" id="SSF53335">
    <property type="entry name" value="S-adenosyl-L-methionine-dependent methyltransferases"/>
    <property type="match status" value="1"/>
</dbReference>
<comment type="similarity">
    <text evidence="2">Belongs to the glycosyl hydrolase 18 family. Chitinase class II subfamily.</text>
</comment>
<evidence type="ECO:0000256" key="3">
    <source>
        <dbReference type="ARBA" id="ARBA00022485"/>
    </source>
</evidence>
<evidence type="ECO:0000256" key="8">
    <source>
        <dbReference type="ARBA" id="ARBA00022801"/>
    </source>
</evidence>
<comment type="caution">
    <text evidence="14">Lacks conserved residue(s) required for the propagation of feature annotation.</text>
</comment>
<evidence type="ECO:0000259" key="17">
    <source>
        <dbReference type="PROSITE" id="PS50940"/>
    </source>
</evidence>
<dbReference type="Gene3D" id="3.40.50.150">
    <property type="entry name" value="Vaccinia Virus protein VP39"/>
    <property type="match status" value="1"/>
</dbReference>
<evidence type="ECO:0000256" key="10">
    <source>
        <dbReference type="ARBA" id="ARBA00023014"/>
    </source>
</evidence>
<evidence type="ECO:0000256" key="7">
    <source>
        <dbReference type="ARBA" id="ARBA00022723"/>
    </source>
</evidence>
<comment type="function">
    <text evidence="14">Component of the cytosolic iron-sulfur (Fe-S) protein assembly (CIA) machinery. Required for the maturation of extramitochondrial Fe-S proteins. Part of an electron transfer chain functioning in an early step of cytosolic Fe-S biogenesis, facilitating the de novo assembly of a [4Fe-4S] cluster on the cytosolic Fe-S scaffold complex. Electrons are transferred from NADPH via a FAD- and FMN-containing diflavin oxidoreductase. Together with the diflavin oxidoreductase, also required for the assembly of the diferric tyrosyl radical cofactor of ribonucleotide reductase (RNR), probably by providing electrons for reduction during radical cofactor maturation in the catalytic small subunit.</text>
</comment>
<dbReference type="GO" id="GO:0046872">
    <property type="term" value="F:metal ion binding"/>
    <property type="evidence" value="ECO:0007669"/>
    <property type="project" value="UniProtKB-KW"/>
</dbReference>
<feature type="binding site" evidence="14">
    <location>
        <position position="221"/>
    </location>
    <ligand>
        <name>[2Fe-2S] cluster</name>
        <dbReference type="ChEBI" id="CHEBI:190135"/>
    </ligand>
</feature>
<dbReference type="PANTHER" id="PTHR11177">
    <property type="entry name" value="CHITINASE"/>
    <property type="match status" value="1"/>
</dbReference>
<dbReference type="Pfam" id="PF00704">
    <property type="entry name" value="Glyco_hydro_18"/>
    <property type="match status" value="1"/>
</dbReference>
<evidence type="ECO:0000256" key="12">
    <source>
        <dbReference type="ARBA" id="ARBA00023157"/>
    </source>
</evidence>
<dbReference type="Proteomes" id="UP000663828">
    <property type="component" value="Unassembled WGS sequence"/>
</dbReference>
<feature type="short sequence motif" description="Cx2C motif 1" evidence="14">
    <location>
        <begin position="243"/>
        <end position="246"/>
    </location>
</feature>
<keyword evidence="3 14" id="KW-0004">4Fe-4S</keyword>
<feature type="binding site" evidence="14">
    <location>
        <position position="216"/>
    </location>
    <ligand>
        <name>[2Fe-2S] cluster</name>
        <dbReference type="ChEBI" id="CHEBI:190135"/>
    </ligand>
</feature>
<dbReference type="InterPro" id="IPR007785">
    <property type="entry name" value="Anamorsin"/>
</dbReference>
<keyword evidence="7 14" id="KW-0479">Metal-binding</keyword>
<name>A0A813WD59_ADIRI</name>
<comment type="domain">
    <text evidence="14">The twin Cx2C motifs are involved in the recognition by the mitochondrial MIA40-ERV1 disulfide relay system. The formation of 2 disulfide bonds in the Cx2C motifs through dithiol/disulfide exchange reactions effectively traps the protein in the mitochondrial intermembrane space.</text>
</comment>
<dbReference type="GO" id="GO:0006032">
    <property type="term" value="P:chitin catabolic process"/>
    <property type="evidence" value="ECO:0007669"/>
    <property type="project" value="UniProtKB-ARBA"/>
</dbReference>
<dbReference type="GO" id="GO:0005576">
    <property type="term" value="C:extracellular region"/>
    <property type="evidence" value="ECO:0007669"/>
    <property type="project" value="InterPro"/>
</dbReference>
<keyword evidence="10 14" id="KW-0411">Iron-sulfur</keyword>
<dbReference type="HAMAP" id="MF_03115">
    <property type="entry name" value="Anamorsin"/>
    <property type="match status" value="1"/>
</dbReference>
<evidence type="ECO:0000256" key="16">
    <source>
        <dbReference type="SAM" id="MobiDB-lite"/>
    </source>
</evidence>
<dbReference type="PROSITE" id="PS50940">
    <property type="entry name" value="CHIT_BIND_II"/>
    <property type="match status" value="1"/>
</dbReference>
<comment type="subcellular location">
    <subcellularLocation>
        <location evidence="14">Cytoplasm</location>
    </subcellularLocation>
    <subcellularLocation>
        <location evidence="14">Mitochondrion intermembrane space</location>
    </subcellularLocation>
</comment>
<sequence length="781" mass="87447">MDEIFARAKSILVIWADDTDPENLPAFQEILQTKAKQAHIAFENVQMLLDSRRATSSFDVILLGLVSKRDTPTNVDLLNEFFRLLRPNGYFITHIEHAKQSQAIDHFKMCGFTSCNPLDSNSSFLIENKDDDVKKLGSLWLCQKPSFDIGYSVPLRNRADSKTGQVLPTVETKKTWTMDDDDLIDTDGLLDENDRKKPDVKNYDCGTSSTGVRKACKNCTCGLAQELEEEEHAAAKQSVKSSCGSCYLGDAFRCAGCPARGLPPFKPGERYGKRVMCYYTNWAGYRPAEGSFSVKDIDPNLCTHIIYSFARVQGNDLATTEGNDREMYKQIMELKKVNPDLKVMLAVGGWNHGAAPFTQMVSTEKSRAEFVENSFNFLKKYGFDGLDLDWEYPADRGSPPEDRQRFTQLAKQLSAKYKQEGLLVSAATPASPSRYDSSYEPEVCEHLDFINIMAYDYSGQWERQAGHNSPLTAQKQTVQHMLQKPACTPDKLNLGMGAYGRTHQLANPSSHEIGSPTVGSGAVAGPYTRESGFMSYYEVCDKLNQGWSQGWSDQHKVPYAYSGSQWVGYDNPESIAIKAEYVNEMDLGGAMFWAMDLDDFRGDKCNQGKFPLINTAKDVVNGKSPSTRPSTTRTTPTTTPIPTDRTDAATLYCQNSLEKQTYANVSANCESYYECLTTPSGKQITVSRTCPKPLIYSEDKKKCVKEKDLNDVSIKCSTKLGLSAPSSPAANCWDPSSFIPDSQCRFFTDCSTKRRYECPPDSSFERNLKRCVPKKHVQCWW</sequence>
<dbReference type="GO" id="GO:0005975">
    <property type="term" value="P:carbohydrate metabolic process"/>
    <property type="evidence" value="ECO:0007669"/>
    <property type="project" value="InterPro"/>
</dbReference>
<feature type="region of interest" description="Fe-S binding site A" evidence="14">
    <location>
        <begin position="205"/>
        <end position="221"/>
    </location>
</feature>
<evidence type="ECO:0000256" key="9">
    <source>
        <dbReference type="ARBA" id="ARBA00023004"/>
    </source>
</evidence>
<evidence type="ECO:0000256" key="2">
    <source>
        <dbReference type="ARBA" id="ARBA00009121"/>
    </source>
</evidence>
<evidence type="ECO:0000313" key="19">
    <source>
        <dbReference type="EMBL" id="CAF0854222.1"/>
    </source>
</evidence>
<feature type="binding site" evidence="14">
    <location>
        <position position="205"/>
    </location>
    <ligand>
        <name>[2Fe-2S] cluster</name>
        <dbReference type="ChEBI" id="CHEBI:190135"/>
    </ligand>
</feature>
<dbReference type="PROSITE" id="PS01095">
    <property type="entry name" value="GH18_1"/>
    <property type="match status" value="1"/>
</dbReference>
<dbReference type="InterPro" id="IPR001579">
    <property type="entry name" value="Glyco_hydro_18_chit_AS"/>
</dbReference>
<keyword evidence="4 14" id="KW-0963">Cytoplasm</keyword>
<dbReference type="GO" id="GO:0008061">
    <property type="term" value="F:chitin binding"/>
    <property type="evidence" value="ECO:0007669"/>
    <property type="project" value="UniProtKB-KW"/>
</dbReference>
<dbReference type="Gene3D" id="3.10.50.10">
    <property type="match status" value="1"/>
</dbReference>
<dbReference type="GO" id="GO:0051537">
    <property type="term" value="F:2 iron, 2 sulfur cluster binding"/>
    <property type="evidence" value="ECO:0007669"/>
    <property type="project" value="UniProtKB-UniRule"/>
</dbReference>
<accession>A0A813WD59</accession>
<evidence type="ECO:0000256" key="5">
    <source>
        <dbReference type="ARBA" id="ARBA00022669"/>
    </source>
</evidence>
<feature type="region of interest" description="Fe-S binding site B" evidence="14">
    <location>
        <begin position="243"/>
        <end position="257"/>
    </location>
</feature>
<keyword evidence="11 14" id="KW-0496">Mitochondrion</keyword>
<dbReference type="Pfam" id="PF20922">
    <property type="entry name" value="Anamorsin_N"/>
    <property type="match status" value="1"/>
</dbReference>
<dbReference type="CDD" id="cd02872">
    <property type="entry name" value="GH18_chitolectin_chitotriosidase"/>
    <property type="match status" value="1"/>
</dbReference>
<comment type="subunit">
    <text evidence="14">Monomer.</text>
</comment>
<evidence type="ECO:0000256" key="11">
    <source>
        <dbReference type="ARBA" id="ARBA00023128"/>
    </source>
</evidence>
<dbReference type="PANTHER" id="PTHR11177:SF317">
    <property type="entry name" value="CHITINASE 12-RELATED"/>
    <property type="match status" value="1"/>
</dbReference>
<gene>
    <name evidence="19" type="ORF">XAT740_LOCUS5643</name>
</gene>
<evidence type="ECO:0000256" key="4">
    <source>
        <dbReference type="ARBA" id="ARBA00022490"/>
    </source>
</evidence>
<evidence type="ECO:0000313" key="20">
    <source>
        <dbReference type="Proteomes" id="UP000663828"/>
    </source>
</evidence>
<dbReference type="FunFam" id="3.10.50.10:FF:000001">
    <property type="entry name" value="Chitinase 3-like 1"/>
    <property type="match status" value="1"/>
</dbReference>
<evidence type="ECO:0000256" key="1">
    <source>
        <dbReference type="ARBA" id="ARBA00001966"/>
    </source>
</evidence>
<evidence type="ECO:0000259" key="18">
    <source>
        <dbReference type="PROSITE" id="PS51910"/>
    </source>
</evidence>
<dbReference type="SMART" id="SM00636">
    <property type="entry name" value="Glyco_18"/>
    <property type="match status" value="1"/>
</dbReference>
<feature type="binding site" evidence="14">
    <location>
        <position position="246"/>
    </location>
    <ligand>
        <name>[4Fe-4S] cluster</name>
        <dbReference type="ChEBI" id="CHEBI:49883"/>
    </ligand>
</feature>
<feature type="short sequence motif" description="Cx2C motif 2" evidence="14">
    <location>
        <begin position="254"/>
        <end position="257"/>
    </location>
</feature>
<evidence type="ECO:0000256" key="13">
    <source>
        <dbReference type="ARBA" id="ARBA00023295"/>
    </source>
</evidence>
<dbReference type="Gene3D" id="3.20.20.80">
    <property type="entry name" value="Glycosidases"/>
    <property type="match status" value="1"/>
</dbReference>
<dbReference type="InterPro" id="IPR050314">
    <property type="entry name" value="Glycosyl_Hydrlase_18"/>
</dbReference>
<dbReference type="SUPFAM" id="SSF54556">
    <property type="entry name" value="Chitinase insertion domain"/>
    <property type="match status" value="1"/>
</dbReference>
<dbReference type="InterPro" id="IPR001223">
    <property type="entry name" value="Glyco_hydro18_cat"/>
</dbReference>
<dbReference type="InterPro" id="IPR002557">
    <property type="entry name" value="Chitin-bd_dom"/>
</dbReference>
<evidence type="ECO:0000256" key="14">
    <source>
        <dbReference type="HAMAP-Rule" id="MF_03115"/>
    </source>
</evidence>
<dbReference type="Pfam" id="PF05093">
    <property type="entry name" value="CIAPIN1"/>
    <property type="match status" value="2"/>
</dbReference>
<dbReference type="InterPro" id="IPR049011">
    <property type="entry name" value="Anamorsin_N_metazoan"/>
</dbReference>
<comment type="cofactor">
    <cofactor evidence="1 14">
        <name>[4Fe-4S] cluster</name>
        <dbReference type="ChEBI" id="CHEBI:49883"/>
    </cofactor>
</comment>
<keyword evidence="8 15" id="KW-0378">Hydrolase</keyword>
<dbReference type="AlphaFoldDB" id="A0A813WD59"/>
<comment type="similarity">
    <text evidence="14">Belongs to the anamorsin family.</text>
</comment>
<comment type="domain">
    <text evidence="14">The N-terminal domain has structural similarity with S-adenosyl-L-methionine-dependent methyltransferases, but does not bind S-adenosyl-L-methionine. It is required for correct assembly of the 2 Fe-S clusters.</text>
</comment>
<keyword evidence="12" id="KW-1015">Disulfide bond</keyword>
<comment type="caution">
    <text evidence="19">The sequence shown here is derived from an EMBL/GenBank/DDBJ whole genome shotgun (WGS) entry which is preliminary data.</text>
</comment>
<feature type="binding site" evidence="14">
    <location>
        <position position="257"/>
    </location>
    <ligand>
        <name>[4Fe-4S] cluster</name>
        <dbReference type="ChEBI" id="CHEBI:49883"/>
    </ligand>
</feature>
<keyword evidence="5" id="KW-0147">Chitin-binding</keyword>
<dbReference type="PROSITE" id="PS51910">
    <property type="entry name" value="GH18_2"/>
    <property type="match status" value="1"/>
</dbReference>
<dbReference type="GO" id="GO:0016226">
    <property type="term" value="P:iron-sulfur cluster assembly"/>
    <property type="evidence" value="ECO:0007669"/>
    <property type="project" value="UniProtKB-UniRule"/>
</dbReference>
<keyword evidence="9 14" id="KW-0408">Iron</keyword>
<dbReference type="InterPro" id="IPR017853">
    <property type="entry name" value="GH"/>
</dbReference>
<feature type="binding site" evidence="14">
    <location>
        <position position="243"/>
    </location>
    <ligand>
        <name>[4Fe-4S] cluster</name>
        <dbReference type="ChEBI" id="CHEBI:49883"/>
    </ligand>
</feature>
<reference evidence="19" key="1">
    <citation type="submission" date="2021-02" db="EMBL/GenBank/DDBJ databases">
        <authorList>
            <person name="Nowell W R."/>
        </authorList>
    </citation>
    <scope>NUCLEOTIDE SEQUENCE</scope>
</reference>
<dbReference type="SUPFAM" id="SSF51445">
    <property type="entry name" value="(Trans)glycosidases"/>
    <property type="match status" value="1"/>
</dbReference>
<dbReference type="GO" id="GO:0009055">
    <property type="term" value="F:electron transfer activity"/>
    <property type="evidence" value="ECO:0007669"/>
    <property type="project" value="UniProtKB-UniRule"/>
</dbReference>
<comment type="domain">
    <text evidence="14">The C-terminal domain binds 2 Fe-S clusters but is otherwise mostly in an intrinsically disordered conformation.</text>
</comment>
<organism evidence="19 20">
    <name type="scientific">Adineta ricciae</name>
    <name type="common">Rotifer</name>
    <dbReference type="NCBI Taxonomy" id="249248"/>
    <lineage>
        <taxon>Eukaryota</taxon>
        <taxon>Metazoa</taxon>
        <taxon>Spiralia</taxon>
        <taxon>Gnathifera</taxon>
        <taxon>Rotifera</taxon>
        <taxon>Eurotatoria</taxon>
        <taxon>Bdelloidea</taxon>
        <taxon>Adinetida</taxon>
        <taxon>Adinetidae</taxon>
        <taxon>Adineta</taxon>
    </lineage>
</organism>
<keyword evidence="6 14" id="KW-0001">2Fe-2S</keyword>
<dbReference type="InterPro" id="IPR011583">
    <property type="entry name" value="Chitinase_II/V-like_cat"/>
</dbReference>
<dbReference type="GO" id="GO:0005758">
    <property type="term" value="C:mitochondrial intermembrane space"/>
    <property type="evidence" value="ECO:0007669"/>
    <property type="project" value="UniProtKB-SubCell"/>
</dbReference>
<feature type="domain" description="GH18" evidence="18">
    <location>
        <begin position="273"/>
        <end position="623"/>
    </location>
</feature>
<protein>
    <recommendedName>
        <fullName evidence="14">Anamorsin homolog</fullName>
    </recommendedName>
    <alternativeName>
        <fullName evidence="14">Fe-S cluster assembly protein DRE2 homolog</fullName>
    </alternativeName>
</protein>
<dbReference type="InterPro" id="IPR029070">
    <property type="entry name" value="Chitinase_insertion_sf"/>
</dbReference>
<dbReference type="GO" id="GO:0004568">
    <property type="term" value="F:chitinase activity"/>
    <property type="evidence" value="ECO:0007669"/>
    <property type="project" value="UniProtKB-ARBA"/>
</dbReference>
<feature type="region of interest" description="Disordered" evidence="16">
    <location>
        <begin position="619"/>
        <end position="641"/>
    </location>
</feature>
<feature type="binding site" evidence="14">
    <location>
        <position position="254"/>
    </location>
    <ligand>
        <name>[4Fe-4S] cluster</name>
        <dbReference type="ChEBI" id="CHEBI:49883"/>
    </ligand>
</feature>
<keyword evidence="13 15" id="KW-0326">Glycosidase</keyword>
<feature type="domain" description="Chitin-binding type-2" evidence="17">
    <location>
        <begin position="650"/>
        <end position="718"/>
    </location>
</feature>